<dbReference type="Proteomes" id="UP000243217">
    <property type="component" value="Unassembled WGS sequence"/>
</dbReference>
<dbReference type="OrthoDB" id="6362633at2759"/>
<name>A0A1W0A4L3_9STRA</name>
<protein>
    <submittedName>
        <fullName evidence="2">Uncharacterized protein</fullName>
    </submittedName>
</protein>
<dbReference type="AlphaFoldDB" id="A0A1W0A4L3"/>
<organism evidence="2 3">
    <name type="scientific">Thraustotheca clavata</name>
    <dbReference type="NCBI Taxonomy" id="74557"/>
    <lineage>
        <taxon>Eukaryota</taxon>
        <taxon>Sar</taxon>
        <taxon>Stramenopiles</taxon>
        <taxon>Oomycota</taxon>
        <taxon>Saprolegniomycetes</taxon>
        <taxon>Saprolegniales</taxon>
        <taxon>Achlyaceae</taxon>
        <taxon>Thraustotheca</taxon>
    </lineage>
</organism>
<dbReference type="EMBL" id="JNBS01000482">
    <property type="protein sequence ID" value="OQS05232.1"/>
    <property type="molecule type" value="Genomic_DNA"/>
</dbReference>
<feature type="compositionally biased region" description="Low complexity" evidence="1">
    <location>
        <begin position="250"/>
        <end position="260"/>
    </location>
</feature>
<gene>
    <name evidence="2" type="ORF">THRCLA_02601</name>
</gene>
<evidence type="ECO:0000313" key="2">
    <source>
        <dbReference type="EMBL" id="OQS05232.1"/>
    </source>
</evidence>
<feature type="compositionally biased region" description="Basic and acidic residues" evidence="1">
    <location>
        <begin position="263"/>
        <end position="274"/>
    </location>
</feature>
<evidence type="ECO:0000313" key="3">
    <source>
        <dbReference type="Proteomes" id="UP000243217"/>
    </source>
</evidence>
<comment type="caution">
    <text evidence="2">The sequence shown here is derived from an EMBL/GenBank/DDBJ whole genome shotgun (WGS) entry which is preliminary data.</text>
</comment>
<sequence>MSEERFSDLLNDDSLDIPLARSPVLKRKTSSTFQRQRSKILEYDPEAGLNDDELRIDIPNQVEDVMEDFYSPKETTTFVTAKGDTQQLKGLGLDLSMPPVLLVPTEIPEPIPFVPSSNEEDDMEPNPLPELLPIVTSNTTSTANGRHVYTNSADLTHLSSNFAQMLQQQSPGFYPGSPLANGANMMYPPSSPVHNPMMAPLSPLQIGISMAPPPMFNLYPGMMYPDPSIPVSPALSSGLSSTFEGVTIRSVPNSPSNSSVADGSEKGTKEKREYKCRQCGQPKSGHICSSIKSMMDSSCQSEITSSNTSEWRILKFNVVPEARRNGHKRHKSNPDCFTSFVAPASLAPSQGIYSISDSASNLDFTIPEPVPFTMSTPSTNTVMDDLDMENILKDFLPDEINRLNEPTQSYHAHQLQENVMDLKHKIRHERHLSNPDNLLHHAQQLRQFQQNTNGPMFADLLSMEEKKPTPRRQRGSNRSTGLSMDMAQIALNLREESAAAAAAEENSGRKSYKCGRCGQPKVGHVCTLPDLRNNWAQVDLAITRGMKSWDTNSKVLLTSKTAWKPQHPDHKHIL</sequence>
<keyword evidence="3" id="KW-1185">Reference proteome</keyword>
<proteinExistence type="predicted"/>
<evidence type="ECO:0000256" key="1">
    <source>
        <dbReference type="SAM" id="MobiDB-lite"/>
    </source>
</evidence>
<accession>A0A1W0A4L3</accession>
<reference evidence="2 3" key="1">
    <citation type="journal article" date="2014" name="Genome Biol. Evol.">
        <title>The secreted proteins of Achlya hypogyna and Thraustotheca clavata identify the ancestral oomycete secretome and reveal gene acquisitions by horizontal gene transfer.</title>
        <authorList>
            <person name="Misner I."/>
            <person name="Blouin N."/>
            <person name="Leonard G."/>
            <person name="Richards T.A."/>
            <person name="Lane C.E."/>
        </authorList>
    </citation>
    <scope>NUCLEOTIDE SEQUENCE [LARGE SCALE GENOMIC DNA]</scope>
    <source>
        <strain evidence="2 3">ATCC 34112</strain>
    </source>
</reference>
<feature type="region of interest" description="Disordered" evidence="1">
    <location>
        <begin position="248"/>
        <end position="274"/>
    </location>
</feature>